<dbReference type="GO" id="GO:0003824">
    <property type="term" value="F:catalytic activity"/>
    <property type="evidence" value="ECO:0007669"/>
    <property type="project" value="InterPro"/>
</dbReference>
<reference evidence="4 5" key="1">
    <citation type="submission" date="2020-08" db="EMBL/GenBank/DDBJ databases">
        <title>Sequencing the genomes of 1000 actinobacteria strains.</title>
        <authorList>
            <person name="Klenk H.-P."/>
        </authorList>
    </citation>
    <scope>NUCLEOTIDE SEQUENCE [LARGE SCALE GENOMIC DNA]</scope>
    <source>
        <strain evidence="4 5">DSM 105498</strain>
    </source>
</reference>
<keyword evidence="2" id="KW-0732">Signal</keyword>
<dbReference type="AlphaFoldDB" id="A0A7W4YZK6"/>
<dbReference type="SUPFAM" id="SSF56219">
    <property type="entry name" value="DNase I-like"/>
    <property type="match status" value="1"/>
</dbReference>
<protein>
    <recommendedName>
        <fullName evidence="3">Endonuclease/exonuclease/phosphatase domain-containing protein</fullName>
    </recommendedName>
</protein>
<organism evidence="4 5">
    <name type="scientific">Nocardioides soli</name>
    <dbReference type="NCBI Taxonomy" id="1036020"/>
    <lineage>
        <taxon>Bacteria</taxon>
        <taxon>Bacillati</taxon>
        <taxon>Actinomycetota</taxon>
        <taxon>Actinomycetes</taxon>
        <taxon>Propionibacteriales</taxon>
        <taxon>Nocardioidaceae</taxon>
        <taxon>Nocardioides</taxon>
    </lineage>
</organism>
<feature type="domain" description="Endonuclease/exonuclease/phosphatase" evidence="3">
    <location>
        <begin position="66"/>
        <end position="297"/>
    </location>
</feature>
<dbReference type="InterPro" id="IPR017850">
    <property type="entry name" value="Alkaline_phosphatase_core_sf"/>
</dbReference>
<evidence type="ECO:0000256" key="1">
    <source>
        <dbReference type="SAM" id="MobiDB-lite"/>
    </source>
</evidence>
<feature type="signal peptide" evidence="2">
    <location>
        <begin position="1"/>
        <end position="27"/>
    </location>
</feature>
<name>A0A7W4YZK6_9ACTN</name>
<evidence type="ECO:0000313" key="4">
    <source>
        <dbReference type="EMBL" id="MBB3040848.1"/>
    </source>
</evidence>
<evidence type="ECO:0000313" key="5">
    <source>
        <dbReference type="Proteomes" id="UP000589626"/>
    </source>
</evidence>
<dbReference type="Pfam" id="PF03372">
    <property type="entry name" value="Exo_endo_phos"/>
    <property type="match status" value="1"/>
</dbReference>
<evidence type="ECO:0000256" key="2">
    <source>
        <dbReference type="SAM" id="SignalP"/>
    </source>
</evidence>
<dbReference type="EMBL" id="JACHWR010000001">
    <property type="protein sequence ID" value="MBB3040848.1"/>
    <property type="molecule type" value="Genomic_DNA"/>
</dbReference>
<proteinExistence type="predicted"/>
<gene>
    <name evidence="4" type="ORF">FHU40_000649</name>
</gene>
<feature type="chain" id="PRO_5038722216" description="Endonuclease/exonuclease/phosphatase domain-containing protein" evidence="2">
    <location>
        <begin position="28"/>
        <end position="632"/>
    </location>
</feature>
<dbReference type="RefSeq" id="WP_183590830.1">
    <property type="nucleotide sequence ID" value="NZ_JACHWR010000001.1"/>
</dbReference>
<feature type="compositionally biased region" description="Polar residues" evidence="1">
    <location>
        <begin position="431"/>
        <end position="441"/>
    </location>
</feature>
<evidence type="ECO:0000259" key="3">
    <source>
        <dbReference type="Pfam" id="PF03372"/>
    </source>
</evidence>
<dbReference type="InterPro" id="IPR036691">
    <property type="entry name" value="Endo/exonu/phosph_ase_sf"/>
</dbReference>
<comment type="caution">
    <text evidence="4">The sequence shown here is derived from an EMBL/GenBank/DDBJ whole genome shotgun (WGS) entry which is preliminary data.</text>
</comment>
<dbReference type="InterPro" id="IPR005135">
    <property type="entry name" value="Endo/exonuclease/phosphatase"/>
</dbReference>
<dbReference type="Proteomes" id="UP000589626">
    <property type="component" value="Unassembled WGS sequence"/>
</dbReference>
<sequence>MPVPAVVRPRHRAVLGALVLTVATAVASSTLALPAQPAAQAAPATSKKRAVVTVQPPGATSFRIASFNVLGADHTDGAKPRKGFGTSAQRLPISKQILENNGVQVVGFQELHWPQAELWNTIAPEWGTFPGTTRSAPAAHNSISWRLDTFTLVQANVFLVPYFNGNLLPMPYVQLQNNETGQLSWFVNVHNPANTRGPAQQWRDQAVQVESDLVNSLRASDPSIPVFLTGDMNDTSKFFCPIVRNTELQAANGGYADATTCQPPSPARIDWVTGTSDVTFSSFVEQRTPMVQKASDHPAMVATATIPPASARAAGVTNVVVVAVDGLRPNAFTSASDADRTKHLRELRAAGASTMNARLAYERSTPLPNTLSLLTGRPVVKKRGGHGVKYDEDRGRTLHETAGQYVSSVFDRVHNGGRSTAVYTSRSSATTMKRSWNNKNGGTDPVGRDNGRKKLSKFVLYRDKDKLVAKRAMQDLGSRPKTFSYVELSALKRIGDATKYGGPKYAAALNRVDKQVSGIVRTVSHNAATAGHTMVVIVGGSAGAKAGNRKPASYTTPLVVWGPGVVAGADLYDLNPAWTNPGKAKVSYKSNAIFTGVVANLALAVLGLAPLPGSSLNPTSSLNVFVDGPVVP</sequence>
<feature type="region of interest" description="Disordered" evidence="1">
    <location>
        <begin position="431"/>
        <end position="450"/>
    </location>
</feature>
<accession>A0A7W4YZK6</accession>
<dbReference type="Gene3D" id="3.40.720.10">
    <property type="entry name" value="Alkaline Phosphatase, subunit A"/>
    <property type="match status" value="1"/>
</dbReference>
<dbReference type="SUPFAM" id="SSF53649">
    <property type="entry name" value="Alkaline phosphatase-like"/>
    <property type="match status" value="1"/>
</dbReference>
<dbReference type="Gene3D" id="3.60.10.10">
    <property type="entry name" value="Endonuclease/exonuclease/phosphatase"/>
    <property type="match status" value="1"/>
</dbReference>
<keyword evidence="5" id="KW-1185">Reference proteome</keyword>